<evidence type="ECO:0000256" key="6">
    <source>
        <dbReference type="PIRNR" id="PIRNR000139"/>
    </source>
</evidence>
<dbReference type="SUPFAM" id="SSF46548">
    <property type="entry name" value="alpha-helical ferredoxin"/>
    <property type="match status" value="1"/>
</dbReference>
<evidence type="ECO:0000256" key="2">
    <source>
        <dbReference type="ARBA" id="ARBA00022723"/>
    </source>
</evidence>
<evidence type="ECO:0000256" key="1">
    <source>
        <dbReference type="ARBA" id="ARBA00022485"/>
    </source>
</evidence>
<dbReference type="InterPro" id="IPR012257">
    <property type="entry name" value="Glc_ox_4Fe-4S"/>
</dbReference>
<evidence type="ECO:0000259" key="7">
    <source>
        <dbReference type="PROSITE" id="PS51379"/>
    </source>
</evidence>
<evidence type="ECO:0000256" key="4">
    <source>
        <dbReference type="ARBA" id="ARBA00023004"/>
    </source>
</evidence>
<dbReference type="InterPro" id="IPR017900">
    <property type="entry name" value="4Fe4S_Fe_S_CS"/>
</dbReference>
<gene>
    <name evidence="8" type="ORF">ACFSJF_09880</name>
</gene>
<sequence length="454" mass="51524">MSNLSLTERIQQGFKENLEEEKLLDCMRCGFCLPACPTYIHLNYDETQSPRGRLAIMKAVRDGDVPFDDSVEESLDLCLGCRACEPACPAGVEYGHLLENARDVIQQERKSTLKEKTARKVAFDYLFQEPDKMSKTVGLVRFYQRSGMQTLTRKMKILSFFPDILGGMEKVLPPIEKDRNVRGRVYQPVTKTTKVAFFTGCLMETVFSKTNDATVKVLQKLGCEVWIPEDQFCCGALHGHSGELEKAKQNARRNLDSFFARDVDYIVNNAGGCGAFLSEYEHLLKDEPEYLEKAKLFSKKTIDITSFIHKLGITELPLRNTNGEKLMVTYQDSCHLRNVNHVIKEPREILQSIENVEYLELEGADQCCGSAGIYNLIHSEMSMKILDNRMDNVKKSGTHIIITTNPGCLLQMKLGIERAGLSDKIEALHIIDFIYDYLLRDQIIGGNLIEEEVY</sequence>
<dbReference type="EC" id="1.1.99.14" evidence="6"/>
<keyword evidence="3" id="KW-0677">Repeat</keyword>
<keyword evidence="2 6" id="KW-0479">Metal-binding</keyword>
<dbReference type="InterPro" id="IPR004017">
    <property type="entry name" value="Cys_rich_dom"/>
</dbReference>
<protein>
    <recommendedName>
        <fullName evidence="6">Glycolate oxidase iron-sulfur subunit</fullName>
        <ecNumber evidence="6">1.1.99.14</ecNumber>
    </recommendedName>
</protein>
<dbReference type="PIRSF" id="PIRSF000139">
    <property type="entry name" value="Glc_ox_4Fe-4S"/>
    <property type="match status" value="1"/>
</dbReference>
<feature type="domain" description="4Fe-4S ferredoxin-type" evidence="7">
    <location>
        <begin position="69"/>
        <end position="92"/>
    </location>
</feature>
<proteinExistence type="predicted"/>
<reference evidence="9" key="1">
    <citation type="journal article" date="2019" name="Int. J. Syst. Evol. Microbiol.">
        <title>The Global Catalogue of Microorganisms (GCM) 10K type strain sequencing project: providing services to taxonomists for standard genome sequencing and annotation.</title>
        <authorList>
            <consortium name="The Broad Institute Genomics Platform"/>
            <consortium name="The Broad Institute Genome Sequencing Center for Infectious Disease"/>
            <person name="Wu L."/>
            <person name="Ma J."/>
        </authorList>
    </citation>
    <scope>NUCLEOTIDE SEQUENCE [LARGE SCALE GENOMIC DNA]</scope>
    <source>
        <strain evidence="9">R28</strain>
    </source>
</reference>
<organism evidence="8 9">
    <name type="scientific">Ornithinibacillus salinisoli</name>
    <dbReference type="NCBI Taxonomy" id="1848459"/>
    <lineage>
        <taxon>Bacteria</taxon>
        <taxon>Bacillati</taxon>
        <taxon>Bacillota</taxon>
        <taxon>Bacilli</taxon>
        <taxon>Bacillales</taxon>
        <taxon>Bacillaceae</taxon>
        <taxon>Ornithinibacillus</taxon>
    </lineage>
</organism>
<dbReference type="EMBL" id="JBHUHQ010000015">
    <property type="protein sequence ID" value="MFD2044575.1"/>
    <property type="molecule type" value="Genomic_DNA"/>
</dbReference>
<keyword evidence="4 6" id="KW-0408">Iron</keyword>
<keyword evidence="6" id="KW-0813">Transport</keyword>
<keyword evidence="9" id="KW-1185">Reference proteome</keyword>
<keyword evidence="6" id="KW-0249">Electron transport</keyword>
<dbReference type="PROSITE" id="PS51379">
    <property type="entry name" value="4FE4S_FER_2"/>
    <property type="match status" value="2"/>
</dbReference>
<comment type="caution">
    <text evidence="8">The sequence shown here is derived from an EMBL/GenBank/DDBJ whole genome shotgun (WGS) entry which is preliminary data.</text>
</comment>
<feature type="domain" description="4Fe-4S ferredoxin-type" evidence="7">
    <location>
        <begin position="14"/>
        <end position="47"/>
    </location>
</feature>
<evidence type="ECO:0000313" key="9">
    <source>
        <dbReference type="Proteomes" id="UP001597383"/>
    </source>
</evidence>
<name>A0ABW4W1A0_9BACI</name>
<dbReference type="RefSeq" id="WP_377556194.1">
    <property type="nucleotide sequence ID" value="NZ_JBHUHQ010000015.1"/>
</dbReference>
<comment type="function">
    <text evidence="6">Component of a complex that catalyzes the oxidation of glycolate to glyoxylate.</text>
</comment>
<comment type="catalytic activity">
    <reaction evidence="6">
        <text>glycolate + A = glyoxylate + AH2</text>
        <dbReference type="Rhea" id="RHEA:21264"/>
        <dbReference type="ChEBI" id="CHEBI:13193"/>
        <dbReference type="ChEBI" id="CHEBI:17499"/>
        <dbReference type="ChEBI" id="CHEBI:29805"/>
        <dbReference type="ChEBI" id="CHEBI:36655"/>
        <dbReference type="EC" id="1.1.99.14"/>
    </reaction>
</comment>
<dbReference type="Proteomes" id="UP001597383">
    <property type="component" value="Unassembled WGS sequence"/>
</dbReference>
<dbReference type="PANTHER" id="PTHR32479">
    <property type="entry name" value="GLYCOLATE OXIDASE IRON-SULFUR SUBUNIT"/>
    <property type="match status" value="1"/>
</dbReference>
<dbReference type="PROSITE" id="PS00198">
    <property type="entry name" value="4FE4S_FER_1"/>
    <property type="match status" value="2"/>
</dbReference>
<keyword evidence="1 6" id="KW-0004">4Fe-4S</keyword>
<dbReference type="PANTHER" id="PTHR32479:SF17">
    <property type="entry name" value="GLYCOLATE OXIDASE IRON-SULFUR SUBUNIT"/>
    <property type="match status" value="1"/>
</dbReference>
<dbReference type="Pfam" id="PF13183">
    <property type="entry name" value="Fer4_8"/>
    <property type="match status" value="1"/>
</dbReference>
<dbReference type="InterPro" id="IPR009051">
    <property type="entry name" value="Helical_ferredxn"/>
</dbReference>
<dbReference type="InterPro" id="IPR017896">
    <property type="entry name" value="4Fe4S_Fe-S-bd"/>
</dbReference>
<evidence type="ECO:0000256" key="3">
    <source>
        <dbReference type="ARBA" id="ARBA00022737"/>
    </source>
</evidence>
<keyword evidence="5 6" id="KW-0411">Iron-sulfur</keyword>
<comment type="catalytic activity">
    <reaction evidence="6">
        <text>(R)-lactate + A = pyruvate + AH2</text>
        <dbReference type="Rhea" id="RHEA:15089"/>
        <dbReference type="ChEBI" id="CHEBI:13193"/>
        <dbReference type="ChEBI" id="CHEBI:15361"/>
        <dbReference type="ChEBI" id="CHEBI:16004"/>
        <dbReference type="ChEBI" id="CHEBI:17499"/>
    </reaction>
</comment>
<dbReference type="Gene3D" id="1.10.1060.10">
    <property type="entry name" value="Alpha-helical ferredoxin"/>
    <property type="match status" value="1"/>
</dbReference>
<dbReference type="Pfam" id="PF02754">
    <property type="entry name" value="CCG"/>
    <property type="match status" value="2"/>
</dbReference>
<evidence type="ECO:0000256" key="5">
    <source>
        <dbReference type="ARBA" id="ARBA00023014"/>
    </source>
</evidence>
<comment type="cofactor">
    <cofactor evidence="6">
        <name>[4Fe-4S] cluster</name>
        <dbReference type="ChEBI" id="CHEBI:49883"/>
    </cofactor>
    <text evidence="6">Binds 2 [4Fe-4S] clusters.</text>
</comment>
<evidence type="ECO:0000313" key="8">
    <source>
        <dbReference type="EMBL" id="MFD2044575.1"/>
    </source>
</evidence>
<accession>A0ABW4W1A0</accession>